<reference evidence="2" key="1">
    <citation type="journal article" date="2019" name="Int. J. Syst. Evol. Microbiol.">
        <title>The Global Catalogue of Microorganisms (GCM) 10K type strain sequencing project: providing services to taxonomists for standard genome sequencing and annotation.</title>
        <authorList>
            <consortium name="The Broad Institute Genomics Platform"/>
            <consortium name="The Broad Institute Genome Sequencing Center for Infectious Disease"/>
            <person name="Wu L."/>
            <person name="Ma J."/>
        </authorList>
    </citation>
    <scope>NUCLEOTIDE SEQUENCE [LARGE SCALE GENOMIC DNA]</scope>
    <source>
        <strain evidence="2">CCUG 56108</strain>
    </source>
</reference>
<evidence type="ECO:0000313" key="1">
    <source>
        <dbReference type="EMBL" id="MFD1303496.1"/>
    </source>
</evidence>
<proteinExistence type="predicted"/>
<dbReference type="EMBL" id="JBHTND010000030">
    <property type="protein sequence ID" value="MFD1303496.1"/>
    <property type="molecule type" value="Genomic_DNA"/>
</dbReference>
<dbReference type="RefSeq" id="WP_238208537.1">
    <property type="nucleotide sequence ID" value="NZ_JBHTND010000030.1"/>
</dbReference>
<evidence type="ECO:0000313" key="2">
    <source>
        <dbReference type="Proteomes" id="UP001597176"/>
    </source>
</evidence>
<accession>A0ABW3X3I5</accession>
<organism evidence="1 2">
    <name type="scientific">Methylobacterium marchantiae</name>
    <dbReference type="NCBI Taxonomy" id="600331"/>
    <lineage>
        <taxon>Bacteria</taxon>
        <taxon>Pseudomonadati</taxon>
        <taxon>Pseudomonadota</taxon>
        <taxon>Alphaproteobacteria</taxon>
        <taxon>Hyphomicrobiales</taxon>
        <taxon>Methylobacteriaceae</taxon>
        <taxon>Methylobacterium</taxon>
    </lineage>
</organism>
<protein>
    <submittedName>
        <fullName evidence="1">Uncharacterized protein</fullName>
    </submittedName>
</protein>
<comment type="caution">
    <text evidence="1">The sequence shown here is derived from an EMBL/GenBank/DDBJ whole genome shotgun (WGS) entry which is preliminary data.</text>
</comment>
<gene>
    <name evidence="1" type="ORF">ACFQ4G_18140</name>
</gene>
<dbReference type="Gene3D" id="1.10.1220.10">
    <property type="entry name" value="Met repressor-like"/>
    <property type="match status" value="1"/>
</dbReference>
<dbReference type="InterPro" id="IPR013321">
    <property type="entry name" value="Arc_rbn_hlx_hlx"/>
</dbReference>
<dbReference type="InterPro" id="IPR010985">
    <property type="entry name" value="Ribbon_hlx_hlx"/>
</dbReference>
<dbReference type="SUPFAM" id="SSF47598">
    <property type="entry name" value="Ribbon-helix-helix"/>
    <property type="match status" value="1"/>
</dbReference>
<keyword evidence="2" id="KW-1185">Reference proteome</keyword>
<sequence>MARVPFTLRLPPELKADLERMAEKDRRNLTQYVELVLEAHVKEKLPTTVRQTQRQAQ</sequence>
<dbReference type="Proteomes" id="UP001597176">
    <property type="component" value="Unassembled WGS sequence"/>
</dbReference>
<name>A0ABW3X3I5_9HYPH</name>